<dbReference type="Pfam" id="PF00011">
    <property type="entry name" value="HSP20"/>
    <property type="match status" value="1"/>
</dbReference>
<organism evidence="5 6">
    <name type="scientific">Phaseolus coccineus</name>
    <name type="common">Scarlet runner bean</name>
    <name type="synonym">Phaseolus multiflorus</name>
    <dbReference type="NCBI Taxonomy" id="3886"/>
    <lineage>
        <taxon>Eukaryota</taxon>
        <taxon>Viridiplantae</taxon>
        <taxon>Streptophyta</taxon>
        <taxon>Embryophyta</taxon>
        <taxon>Tracheophyta</taxon>
        <taxon>Spermatophyta</taxon>
        <taxon>Magnoliopsida</taxon>
        <taxon>eudicotyledons</taxon>
        <taxon>Gunneridae</taxon>
        <taxon>Pentapetalae</taxon>
        <taxon>rosids</taxon>
        <taxon>fabids</taxon>
        <taxon>Fabales</taxon>
        <taxon>Fabaceae</taxon>
        <taxon>Papilionoideae</taxon>
        <taxon>50 kb inversion clade</taxon>
        <taxon>NPAAA clade</taxon>
        <taxon>indigoferoid/millettioid clade</taxon>
        <taxon>Phaseoleae</taxon>
        <taxon>Phaseolus</taxon>
    </lineage>
</organism>
<dbReference type="PROSITE" id="PS01031">
    <property type="entry name" value="SHSP"/>
    <property type="match status" value="1"/>
</dbReference>
<keyword evidence="1" id="KW-0346">Stress response</keyword>
<gene>
    <name evidence="5" type="ORF">VNO80_11092</name>
</gene>
<dbReference type="InterPro" id="IPR008978">
    <property type="entry name" value="HSP20-like_chaperone"/>
</dbReference>
<dbReference type="EMBL" id="JAYMYR010000004">
    <property type="protein sequence ID" value="KAK7369058.1"/>
    <property type="molecule type" value="Genomic_DNA"/>
</dbReference>
<dbReference type="AlphaFoldDB" id="A0AAN9NEM6"/>
<protein>
    <recommendedName>
        <fullName evidence="4">SHSP domain-containing protein</fullName>
    </recommendedName>
</protein>
<dbReference type="SUPFAM" id="SSF49764">
    <property type="entry name" value="HSP20-like chaperones"/>
    <property type="match status" value="1"/>
</dbReference>
<sequence>MSIVPNANPFQDSPFTTLSTTALSHDASFLSGQFKWEETADAHVLKGEVPGLRREDVKVEVQDGRVLQVSGAMMVETQEDSDTSHRVNRRSSNFKKSFTVPPNAQPDHMMASIEDGVLTITLPKTNHANAISNS</sequence>
<evidence type="ECO:0000313" key="6">
    <source>
        <dbReference type="Proteomes" id="UP001374584"/>
    </source>
</evidence>
<reference evidence="5 6" key="1">
    <citation type="submission" date="2024-01" db="EMBL/GenBank/DDBJ databases">
        <title>The genomes of 5 underutilized Papilionoideae crops provide insights into root nodulation and disease resistanc.</title>
        <authorList>
            <person name="Jiang F."/>
        </authorList>
    </citation>
    <scope>NUCLEOTIDE SEQUENCE [LARGE SCALE GENOMIC DNA]</scope>
    <source>
        <strain evidence="5">JINMINGXINNONG_FW02</strain>
        <tissue evidence="5">Leaves</tissue>
    </source>
</reference>
<dbReference type="Gene3D" id="2.60.40.790">
    <property type="match status" value="1"/>
</dbReference>
<evidence type="ECO:0000259" key="4">
    <source>
        <dbReference type="PROSITE" id="PS01031"/>
    </source>
</evidence>
<keyword evidence="6" id="KW-1185">Reference proteome</keyword>
<comment type="similarity">
    <text evidence="2 3">Belongs to the small heat shock protein (HSP20) family.</text>
</comment>
<evidence type="ECO:0000256" key="3">
    <source>
        <dbReference type="RuleBase" id="RU003616"/>
    </source>
</evidence>
<comment type="caution">
    <text evidence="5">The sequence shown here is derived from an EMBL/GenBank/DDBJ whole genome shotgun (WGS) entry which is preliminary data.</text>
</comment>
<dbReference type="Proteomes" id="UP001374584">
    <property type="component" value="Unassembled WGS sequence"/>
</dbReference>
<evidence type="ECO:0000313" key="5">
    <source>
        <dbReference type="EMBL" id="KAK7369058.1"/>
    </source>
</evidence>
<evidence type="ECO:0000256" key="1">
    <source>
        <dbReference type="ARBA" id="ARBA00023016"/>
    </source>
</evidence>
<dbReference type="InterPro" id="IPR002068">
    <property type="entry name" value="A-crystallin/Hsp20_dom"/>
</dbReference>
<evidence type="ECO:0000256" key="2">
    <source>
        <dbReference type="PROSITE-ProRule" id="PRU00285"/>
    </source>
</evidence>
<proteinExistence type="inferred from homology"/>
<dbReference type="PANTHER" id="PTHR11527">
    <property type="entry name" value="HEAT-SHOCK PROTEIN 20 FAMILY MEMBER"/>
    <property type="match status" value="1"/>
</dbReference>
<feature type="domain" description="SHSP" evidence="4">
    <location>
        <begin position="25"/>
        <end position="134"/>
    </location>
</feature>
<dbReference type="InterPro" id="IPR031107">
    <property type="entry name" value="Small_HSP"/>
</dbReference>
<accession>A0AAN9NEM6</accession>
<name>A0AAN9NEM6_PHACN</name>